<evidence type="ECO:0000256" key="7">
    <source>
        <dbReference type="SAM" id="Coils"/>
    </source>
</evidence>
<dbReference type="OMA" id="IVCAYMV"/>
<feature type="transmembrane region" description="Helical" evidence="8">
    <location>
        <begin position="490"/>
        <end position="516"/>
    </location>
</feature>
<reference evidence="10 11" key="1">
    <citation type="journal article" date="2008" name="Nature">
        <title>The Trichoplax genome and the nature of placozoans.</title>
        <authorList>
            <person name="Srivastava M."/>
            <person name="Begovic E."/>
            <person name="Chapman J."/>
            <person name="Putnam N.H."/>
            <person name="Hellsten U."/>
            <person name="Kawashima T."/>
            <person name="Kuo A."/>
            <person name="Mitros T."/>
            <person name="Salamov A."/>
            <person name="Carpenter M.L."/>
            <person name="Signorovitch A.Y."/>
            <person name="Moreno M.A."/>
            <person name="Kamm K."/>
            <person name="Grimwood J."/>
            <person name="Schmutz J."/>
            <person name="Shapiro H."/>
            <person name="Grigoriev I.V."/>
            <person name="Buss L.W."/>
            <person name="Schierwater B."/>
            <person name="Dellaporta S.L."/>
            <person name="Rokhsar D.S."/>
        </authorList>
    </citation>
    <scope>NUCLEOTIDE SEQUENCE [LARGE SCALE GENOMIC DNA]</scope>
    <source>
        <strain evidence="10 11">Grell-BS-1999</strain>
    </source>
</reference>
<evidence type="ECO:0000256" key="4">
    <source>
        <dbReference type="ARBA" id="ARBA00022989"/>
    </source>
</evidence>
<keyword evidence="7" id="KW-0175">Coiled coil</keyword>
<evidence type="ECO:0000256" key="1">
    <source>
        <dbReference type="ARBA" id="ARBA00004141"/>
    </source>
</evidence>
<feature type="chain" id="PRO_5002797180" description="Prominin-1" evidence="9">
    <location>
        <begin position="22"/>
        <end position="854"/>
    </location>
</feature>
<evidence type="ECO:0000256" key="3">
    <source>
        <dbReference type="ARBA" id="ARBA00022692"/>
    </source>
</evidence>
<evidence type="ECO:0000313" key="10">
    <source>
        <dbReference type="EMBL" id="EDV22913.1"/>
    </source>
</evidence>
<feature type="transmembrane region" description="Helical" evidence="8">
    <location>
        <begin position="447"/>
        <end position="470"/>
    </location>
</feature>
<keyword evidence="11" id="KW-1185">Reference proteome</keyword>
<dbReference type="EMBL" id="DS985248">
    <property type="protein sequence ID" value="EDV22913.1"/>
    <property type="molecule type" value="Genomic_DNA"/>
</dbReference>
<dbReference type="HOGENOM" id="CLU_008293_0_0_1"/>
<dbReference type="KEGG" id="tad:TRIADDRAFT_58607"/>
<feature type="transmembrane region" description="Helical" evidence="8">
    <location>
        <begin position="174"/>
        <end position="198"/>
    </location>
</feature>
<feature type="transmembrane region" description="Helical" evidence="8">
    <location>
        <begin position="794"/>
        <end position="817"/>
    </location>
</feature>
<evidence type="ECO:0008006" key="12">
    <source>
        <dbReference type="Google" id="ProtNLM"/>
    </source>
</evidence>
<dbReference type="PhylomeDB" id="B3S359"/>
<dbReference type="Proteomes" id="UP000009022">
    <property type="component" value="Unassembled WGS sequence"/>
</dbReference>
<feature type="coiled-coil region" evidence="7">
    <location>
        <begin position="690"/>
        <end position="724"/>
    </location>
</feature>
<dbReference type="CTD" id="6755812"/>
<dbReference type="AlphaFoldDB" id="B3S359"/>
<comment type="similarity">
    <text evidence="2">Belongs to the prominin family.</text>
</comment>
<keyword evidence="4 8" id="KW-1133">Transmembrane helix</keyword>
<comment type="subcellular location">
    <subcellularLocation>
        <location evidence="1">Membrane</location>
        <topology evidence="1">Multi-pass membrane protein</topology>
    </subcellularLocation>
</comment>
<evidence type="ECO:0000313" key="11">
    <source>
        <dbReference type="Proteomes" id="UP000009022"/>
    </source>
</evidence>
<proteinExistence type="inferred from homology"/>
<evidence type="ECO:0000256" key="6">
    <source>
        <dbReference type="ARBA" id="ARBA00023180"/>
    </source>
</evidence>
<dbReference type="OrthoDB" id="6229420at2759"/>
<keyword evidence="3 8" id="KW-0812">Transmembrane</keyword>
<evidence type="ECO:0000256" key="5">
    <source>
        <dbReference type="ARBA" id="ARBA00023136"/>
    </source>
</evidence>
<evidence type="ECO:0000256" key="8">
    <source>
        <dbReference type="SAM" id="Phobius"/>
    </source>
</evidence>
<dbReference type="GO" id="GO:0016020">
    <property type="term" value="C:membrane"/>
    <property type="evidence" value="ECO:0007669"/>
    <property type="project" value="UniProtKB-SubCell"/>
</dbReference>
<dbReference type="Pfam" id="PF05478">
    <property type="entry name" value="Prominin"/>
    <property type="match status" value="1"/>
</dbReference>
<dbReference type="FunCoup" id="B3S359">
    <property type="interactions" value="239"/>
</dbReference>
<keyword evidence="6" id="KW-0325">Glycoprotein</keyword>
<dbReference type="InterPro" id="IPR008795">
    <property type="entry name" value="Prominin"/>
</dbReference>
<name>B3S359_TRIAD</name>
<evidence type="ECO:0000256" key="9">
    <source>
        <dbReference type="SAM" id="SignalP"/>
    </source>
</evidence>
<dbReference type="GeneID" id="6755812"/>
<dbReference type="PANTHER" id="PTHR22730">
    <property type="entry name" value="PROMININ PROM PROTEIN"/>
    <property type="match status" value="1"/>
</dbReference>
<dbReference type="eggNOG" id="KOG4331">
    <property type="taxonomic scope" value="Eukaryota"/>
</dbReference>
<sequence length="854" mass="94556">MQPFYFHALLTLSLLATLSLGQSTGATTPPSGNSMTANTTTITTSSSSSLFSKLPTQDQIVTNTATTPLETGMAFFYNIARGFINAIHTQELPYGVLRELIKARTTSQLQAVWDLNYEKIIHYELVFAILGGIGIVAAFTFVIVGITFCTLRCCGMCGSEMMQARGKNFRCKGICYGIFLVIFSLLAIGGAITCFLSSAQLAETVQKVDVTLRNGLVDVTNYQTVTSNQFTILLDNDFNITMSRVRRYISDSGIETTVGIPLKGMIQNRTDPVVQILTQLSSDNIAANMTLQKINSQLSQLEANMTELNITINAIKANLTRLETACSCSSSVQFNISSLFVIFDASKMPSLQPVSDVIKNVSDRQPLKISGEINNRTAKIPKQVVNETKSARQKISTQLTSLDTIRRSALSYISFIRNFNITSYVNPAINALQKEKKEYDVYVVAGYMVYSGILMLFPGLIILGLFFGILGRKADAAPTERGLMSNAGGIFLMASVGLMFIFAFFYLFINASFFMIGGNMQRAACHPIKNGSIYRQVIDNETVWGGYPIAGFLLQNDTIPLTATRILNECQKDNSLYSTFLLAYRFNITKELDIQRLLPNITAEVDKIVIPTPNITLLSSQNNRTLQESLNNNATKINTTEIDAILSIRTTSINLVDYANRLEADTNSTSVANDVRQVAQELRILNSGKVAAINQLKTSLQTNINKLETEIMALRSDIRVLLDRAKVADNYIKASFHTDAKNLVKTIATQIGNEAKEYANYVKNKISNDVGKCFVLRNVYDNAVNVVCDFLQDAINGVWCAVGICAICFIPNIIFGVKLAKYYRRMEKEHPYDKNAMDAYYDTGYMHAEKPKMV</sequence>
<gene>
    <name evidence="10" type="ORF">TRIADDRAFT_58607</name>
</gene>
<dbReference type="RefSeq" id="XP_002114779.1">
    <property type="nucleotide sequence ID" value="XM_002114743.1"/>
</dbReference>
<keyword evidence="5 8" id="KW-0472">Membrane</keyword>
<keyword evidence="9" id="KW-0732">Signal</keyword>
<evidence type="ECO:0000256" key="2">
    <source>
        <dbReference type="ARBA" id="ARBA00006058"/>
    </source>
</evidence>
<dbReference type="PANTHER" id="PTHR22730:SF1">
    <property type="entry name" value="PROMININ-LIKE PROTEIN"/>
    <property type="match status" value="1"/>
</dbReference>
<accession>B3S359</accession>
<protein>
    <recommendedName>
        <fullName evidence="12">Prominin-1</fullName>
    </recommendedName>
</protein>
<feature type="coiled-coil region" evidence="7">
    <location>
        <begin position="284"/>
        <end position="325"/>
    </location>
</feature>
<organism evidence="10 11">
    <name type="scientific">Trichoplax adhaerens</name>
    <name type="common">Trichoplax reptans</name>
    <dbReference type="NCBI Taxonomy" id="10228"/>
    <lineage>
        <taxon>Eukaryota</taxon>
        <taxon>Metazoa</taxon>
        <taxon>Placozoa</taxon>
        <taxon>Uniplacotomia</taxon>
        <taxon>Trichoplacea</taxon>
        <taxon>Trichoplacidae</taxon>
        <taxon>Trichoplax</taxon>
    </lineage>
</organism>
<feature type="signal peptide" evidence="9">
    <location>
        <begin position="1"/>
        <end position="21"/>
    </location>
</feature>
<feature type="transmembrane region" description="Helical" evidence="8">
    <location>
        <begin position="125"/>
        <end position="153"/>
    </location>
</feature>
<dbReference type="InParanoid" id="B3S359"/>